<feature type="non-terminal residue" evidence="2">
    <location>
        <position position="76"/>
    </location>
</feature>
<evidence type="ECO:0000313" key="2">
    <source>
        <dbReference type="EMBL" id="CEK55303.1"/>
    </source>
</evidence>
<dbReference type="SUPFAM" id="SSF48726">
    <property type="entry name" value="Immunoglobulin"/>
    <property type="match status" value="1"/>
</dbReference>
<sequence>SLRCEVECWPQCDIIWMFNPVSSSTEFRELPPSTEKNVLTFANVSRTNEGFYQCKAENKHGFLTQGFKLAVLYLEA</sequence>
<dbReference type="InterPro" id="IPR007110">
    <property type="entry name" value="Ig-like_dom"/>
</dbReference>
<dbReference type="PROSITE" id="PS50835">
    <property type="entry name" value="IG_LIKE"/>
    <property type="match status" value="1"/>
</dbReference>
<feature type="non-terminal residue" evidence="2">
    <location>
        <position position="1"/>
    </location>
</feature>
<protein>
    <recommendedName>
        <fullName evidence="1">Ig-like domain-containing protein</fullName>
    </recommendedName>
</protein>
<proteinExistence type="predicted"/>
<accession>A0A0B6YGE3</accession>
<gene>
    <name evidence="2" type="primary">ORF24875</name>
</gene>
<reference evidence="2" key="1">
    <citation type="submission" date="2014-12" db="EMBL/GenBank/DDBJ databases">
        <title>Insight into the proteome of Arion vulgaris.</title>
        <authorList>
            <person name="Aradska J."/>
            <person name="Bulat T."/>
            <person name="Smidak R."/>
            <person name="Sarate P."/>
            <person name="Gangsoo J."/>
            <person name="Sialana F."/>
            <person name="Bilban M."/>
            <person name="Lubec G."/>
        </authorList>
    </citation>
    <scope>NUCLEOTIDE SEQUENCE</scope>
    <source>
        <tissue evidence="2">Skin</tissue>
    </source>
</reference>
<dbReference type="AlphaFoldDB" id="A0A0B6YGE3"/>
<dbReference type="EMBL" id="HACG01008438">
    <property type="protein sequence ID" value="CEK55303.1"/>
    <property type="molecule type" value="Transcribed_RNA"/>
</dbReference>
<feature type="domain" description="Ig-like" evidence="1">
    <location>
        <begin position="1"/>
        <end position="70"/>
    </location>
</feature>
<evidence type="ECO:0000259" key="1">
    <source>
        <dbReference type="PROSITE" id="PS50835"/>
    </source>
</evidence>
<dbReference type="InterPro" id="IPR036179">
    <property type="entry name" value="Ig-like_dom_sf"/>
</dbReference>
<dbReference type="InterPro" id="IPR013783">
    <property type="entry name" value="Ig-like_fold"/>
</dbReference>
<dbReference type="Gene3D" id="2.60.40.10">
    <property type="entry name" value="Immunoglobulins"/>
    <property type="match status" value="1"/>
</dbReference>
<dbReference type="Pfam" id="PF07679">
    <property type="entry name" value="I-set"/>
    <property type="match status" value="1"/>
</dbReference>
<dbReference type="InterPro" id="IPR013098">
    <property type="entry name" value="Ig_I-set"/>
</dbReference>
<organism evidence="2">
    <name type="scientific">Arion vulgaris</name>
    <dbReference type="NCBI Taxonomy" id="1028688"/>
    <lineage>
        <taxon>Eukaryota</taxon>
        <taxon>Metazoa</taxon>
        <taxon>Spiralia</taxon>
        <taxon>Lophotrochozoa</taxon>
        <taxon>Mollusca</taxon>
        <taxon>Gastropoda</taxon>
        <taxon>Heterobranchia</taxon>
        <taxon>Euthyneura</taxon>
        <taxon>Panpulmonata</taxon>
        <taxon>Eupulmonata</taxon>
        <taxon>Stylommatophora</taxon>
        <taxon>Helicina</taxon>
        <taxon>Arionoidea</taxon>
        <taxon>Arionidae</taxon>
        <taxon>Arion</taxon>
    </lineage>
</organism>
<name>A0A0B6YGE3_9EUPU</name>